<dbReference type="VEuPathDB" id="PlasmoDB:AK88_03935"/>
<dbReference type="EMBL" id="KQ001759">
    <property type="protein sequence ID" value="KJP85026.1"/>
    <property type="molecule type" value="Genomic_DNA"/>
</dbReference>
<organism evidence="1 3">
    <name type="scientific">Plasmodium fragile</name>
    <dbReference type="NCBI Taxonomy" id="5857"/>
    <lineage>
        <taxon>Eukaryota</taxon>
        <taxon>Sar</taxon>
        <taxon>Alveolata</taxon>
        <taxon>Apicomplexa</taxon>
        <taxon>Aconoidasida</taxon>
        <taxon>Haemosporida</taxon>
        <taxon>Plasmodiidae</taxon>
        <taxon>Plasmodium</taxon>
        <taxon>Plasmodium (Plasmodium)</taxon>
    </lineage>
</organism>
<accession>A0A0D9QH21</accession>
<sequence>MNVAKFSFAHRNLFFISKNTISSFNYLLIREKKNLLPKYGVANFVYHDDVALRRGDNVHDGVLKNSVLLNDSFFMSYLKKESQDELAFETPQQGILHFKNKKTRLSLRRKRKRMGERVSLRYR</sequence>
<reference evidence="1 3" key="1">
    <citation type="submission" date="2014-03" db="EMBL/GenBank/DDBJ databases">
        <title>The Genome Sequence of Plasmodium fragile nilgiri.</title>
        <authorList>
            <consortium name="The Broad Institute Genomics Platform"/>
            <consortium name="The Broad Institute Genome Sequencing Center for Infectious Disease"/>
            <person name="Neafsey D."/>
            <person name="Duraisingh M."/>
            <person name="Young S.K."/>
            <person name="Zeng Q."/>
            <person name="Gargeya S."/>
            <person name="Abouelleil A."/>
            <person name="Alvarado L."/>
            <person name="Chapman S.B."/>
            <person name="Gainer-Dewar J."/>
            <person name="Goldberg J."/>
            <person name="Griggs A."/>
            <person name="Gujja S."/>
            <person name="Hansen M."/>
            <person name="Howarth C."/>
            <person name="Imamovic A."/>
            <person name="Larimer J."/>
            <person name="Pearson M."/>
            <person name="Poon T.W."/>
            <person name="Priest M."/>
            <person name="Roberts A."/>
            <person name="Saif S."/>
            <person name="Shea T."/>
            <person name="Sykes S."/>
            <person name="Wortman J."/>
            <person name="Nusbaum C."/>
            <person name="Birren B."/>
        </authorList>
    </citation>
    <scope>NUCLEOTIDE SEQUENCE [LARGE SCALE GENOMIC DNA]</scope>
    <source>
        <strain evidence="3">nilgiri</strain>
        <strain evidence="1">Nilgiri</strain>
    </source>
</reference>
<proteinExistence type="predicted"/>
<dbReference type="RefSeq" id="XP_012336968.1">
    <property type="nucleotide sequence ID" value="XM_012481545.1"/>
</dbReference>
<dbReference type="Proteomes" id="UP000054561">
    <property type="component" value="Unassembled WGS sequence"/>
</dbReference>
<dbReference type="EMBL" id="KQ001694">
    <property type="protein sequence ID" value="KJP86382.1"/>
    <property type="molecule type" value="Genomic_DNA"/>
</dbReference>
<dbReference type="GeneID" id="24269249"/>
<name>A0A0D9QH21_PLAFR</name>
<evidence type="ECO:0000313" key="3">
    <source>
        <dbReference type="Proteomes" id="UP000054561"/>
    </source>
</evidence>
<gene>
    <name evidence="2" type="ORF">AK88_03935</name>
    <name evidence="1" type="ORF">AK88_05331</name>
</gene>
<dbReference type="AlphaFoldDB" id="A0A0D9QH21"/>
<evidence type="ECO:0000313" key="1">
    <source>
        <dbReference type="EMBL" id="KJP85026.1"/>
    </source>
</evidence>
<dbReference type="RefSeq" id="XP_012338356.1">
    <property type="nucleotide sequence ID" value="XM_012482933.1"/>
</dbReference>
<dbReference type="GeneID" id="24270645"/>
<keyword evidence="3" id="KW-1185">Reference proteome</keyword>
<dbReference type="VEuPathDB" id="PlasmoDB:AK88_05331"/>
<dbReference type="OrthoDB" id="383233at2759"/>
<evidence type="ECO:0000313" key="2">
    <source>
        <dbReference type="EMBL" id="KJP86382.1"/>
    </source>
</evidence>
<protein>
    <submittedName>
        <fullName evidence="1">Uncharacterized protein</fullName>
    </submittedName>
</protein>